<dbReference type="EMBL" id="REGN01014313">
    <property type="protein sequence ID" value="RMZ92781.1"/>
    <property type="molecule type" value="Genomic_DNA"/>
</dbReference>
<keyword evidence="2" id="KW-1185">Reference proteome</keyword>
<name>A0A3M7P0R1_BRAPC</name>
<organism evidence="1 2">
    <name type="scientific">Brachionus plicatilis</name>
    <name type="common">Marine rotifer</name>
    <name type="synonym">Brachionus muelleri</name>
    <dbReference type="NCBI Taxonomy" id="10195"/>
    <lineage>
        <taxon>Eukaryota</taxon>
        <taxon>Metazoa</taxon>
        <taxon>Spiralia</taxon>
        <taxon>Gnathifera</taxon>
        <taxon>Rotifera</taxon>
        <taxon>Eurotatoria</taxon>
        <taxon>Monogononta</taxon>
        <taxon>Pseudotrocha</taxon>
        <taxon>Ploima</taxon>
        <taxon>Brachionidae</taxon>
        <taxon>Brachionus</taxon>
    </lineage>
</organism>
<accession>A0A3M7P0R1</accession>
<reference evidence="1 2" key="1">
    <citation type="journal article" date="2018" name="Sci. Rep.">
        <title>Genomic signatures of local adaptation to the degree of environmental predictability in rotifers.</title>
        <authorList>
            <person name="Franch-Gras L."/>
            <person name="Hahn C."/>
            <person name="Garcia-Roger E.M."/>
            <person name="Carmona M.J."/>
            <person name="Serra M."/>
            <person name="Gomez A."/>
        </authorList>
    </citation>
    <scope>NUCLEOTIDE SEQUENCE [LARGE SCALE GENOMIC DNA]</scope>
    <source>
        <strain evidence="1">HYR1</strain>
    </source>
</reference>
<dbReference type="Proteomes" id="UP000276133">
    <property type="component" value="Unassembled WGS sequence"/>
</dbReference>
<feature type="non-terminal residue" evidence="1">
    <location>
        <position position="1"/>
    </location>
</feature>
<protein>
    <submittedName>
        <fullName evidence="1">Uncharacterized protein</fullName>
    </submittedName>
</protein>
<dbReference type="OrthoDB" id="10039910at2759"/>
<evidence type="ECO:0000313" key="2">
    <source>
        <dbReference type="Proteomes" id="UP000276133"/>
    </source>
</evidence>
<evidence type="ECO:0000313" key="1">
    <source>
        <dbReference type="EMBL" id="RMZ92781.1"/>
    </source>
</evidence>
<proteinExistence type="predicted"/>
<dbReference type="AlphaFoldDB" id="A0A3M7P0R1"/>
<sequence>HMNANWENFNGDLNADLFRMLRQMLMDVNVLYQFFLTNKEILERQNMEEPLTVRLWLSRLVPRNTNVATDRAGNRQVVDNATRGEVAAVLLNDNDGLPDDG</sequence>
<gene>
    <name evidence="1" type="ORF">BpHYR1_018882</name>
</gene>
<comment type="caution">
    <text evidence="1">The sequence shown here is derived from an EMBL/GenBank/DDBJ whole genome shotgun (WGS) entry which is preliminary data.</text>
</comment>